<protein>
    <submittedName>
        <fullName evidence="1">Uncharacterized protein</fullName>
    </submittedName>
</protein>
<dbReference type="Proteomes" id="UP001434883">
    <property type="component" value="Unassembled WGS sequence"/>
</dbReference>
<gene>
    <name evidence="1" type="ORF">XENOCAPTIV_013227</name>
</gene>
<name>A0ABV0SAC7_9TELE</name>
<evidence type="ECO:0000313" key="1">
    <source>
        <dbReference type="EMBL" id="MEQ2217519.1"/>
    </source>
</evidence>
<keyword evidence="2" id="KW-1185">Reference proteome</keyword>
<proteinExistence type="predicted"/>
<dbReference type="EMBL" id="JAHRIN010075896">
    <property type="protein sequence ID" value="MEQ2217519.1"/>
    <property type="molecule type" value="Genomic_DNA"/>
</dbReference>
<feature type="non-terminal residue" evidence="1">
    <location>
        <position position="1"/>
    </location>
</feature>
<comment type="caution">
    <text evidence="1">The sequence shown here is derived from an EMBL/GenBank/DDBJ whole genome shotgun (WGS) entry which is preliminary data.</text>
</comment>
<organism evidence="1 2">
    <name type="scientific">Xenoophorus captivus</name>
    <dbReference type="NCBI Taxonomy" id="1517983"/>
    <lineage>
        <taxon>Eukaryota</taxon>
        <taxon>Metazoa</taxon>
        <taxon>Chordata</taxon>
        <taxon>Craniata</taxon>
        <taxon>Vertebrata</taxon>
        <taxon>Euteleostomi</taxon>
        <taxon>Actinopterygii</taxon>
        <taxon>Neopterygii</taxon>
        <taxon>Teleostei</taxon>
        <taxon>Neoteleostei</taxon>
        <taxon>Acanthomorphata</taxon>
        <taxon>Ovalentaria</taxon>
        <taxon>Atherinomorphae</taxon>
        <taxon>Cyprinodontiformes</taxon>
        <taxon>Goodeidae</taxon>
        <taxon>Xenoophorus</taxon>
    </lineage>
</organism>
<sequence length="61" mass="6522">GKDKTHVSSLVASGGRYTAGASNFSCTFLYNMNRRESKAAGNLCMKMDDKVSVCLIISSSL</sequence>
<evidence type="ECO:0000313" key="2">
    <source>
        <dbReference type="Proteomes" id="UP001434883"/>
    </source>
</evidence>
<accession>A0ABV0SAC7</accession>
<reference evidence="1 2" key="1">
    <citation type="submission" date="2021-06" db="EMBL/GenBank/DDBJ databases">
        <authorList>
            <person name="Palmer J.M."/>
        </authorList>
    </citation>
    <scope>NUCLEOTIDE SEQUENCE [LARGE SCALE GENOMIC DNA]</scope>
    <source>
        <strain evidence="1 2">XC_2019</strain>
        <tissue evidence="1">Muscle</tissue>
    </source>
</reference>